<dbReference type="EMBL" id="BPLR01004377">
    <property type="protein sequence ID" value="GIX94457.1"/>
    <property type="molecule type" value="Genomic_DNA"/>
</dbReference>
<reference evidence="1 2" key="1">
    <citation type="submission" date="2021-06" db="EMBL/GenBank/DDBJ databases">
        <title>Caerostris extrusa draft genome.</title>
        <authorList>
            <person name="Kono N."/>
            <person name="Arakawa K."/>
        </authorList>
    </citation>
    <scope>NUCLEOTIDE SEQUENCE [LARGE SCALE GENOMIC DNA]</scope>
</reference>
<keyword evidence="2" id="KW-1185">Reference proteome</keyword>
<protein>
    <recommendedName>
        <fullName evidence="3">DDE Tnp4 domain-containing protein</fullName>
    </recommendedName>
</protein>
<evidence type="ECO:0000313" key="1">
    <source>
        <dbReference type="EMBL" id="GIX94457.1"/>
    </source>
</evidence>
<name>A0AAV4PAS0_CAEEX</name>
<evidence type="ECO:0000313" key="2">
    <source>
        <dbReference type="Proteomes" id="UP001054945"/>
    </source>
</evidence>
<sequence length="103" mass="11531">MAARFGIFRKPIIAGFNTYKITVAAAVCLYNFLKLADDAMPPLRRRYCPGFSDTLSPDGDMILGSWRQENSALKTVGWIGSNMLSKNAAQLREHFMEYFCSVG</sequence>
<comment type="caution">
    <text evidence="1">The sequence shown here is derived from an EMBL/GenBank/DDBJ whole genome shotgun (WGS) entry which is preliminary data.</text>
</comment>
<proteinExistence type="predicted"/>
<dbReference type="AlphaFoldDB" id="A0AAV4PAS0"/>
<organism evidence="1 2">
    <name type="scientific">Caerostris extrusa</name>
    <name type="common">Bark spider</name>
    <name type="synonym">Caerostris bankana</name>
    <dbReference type="NCBI Taxonomy" id="172846"/>
    <lineage>
        <taxon>Eukaryota</taxon>
        <taxon>Metazoa</taxon>
        <taxon>Ecdysozoa</taxon>
        <taxon>Arthropoda</taxon>
        <taxon>Chelicerata</taxon>
        <taxon>Arachnida</taxon>
        <taxon>Araneae</taxon>
        <taxon>Araneomorphae</taxon>
        <taxon>Entelegynae</taxon>
        <taxon>Araneoidea</taxon>
        <taxon>Araneidae</taxon>
        <taxon>Caerostris</taxon>
    </lineage>
</organism>
<gene>
    <name evidence="1" type="ORF">CEXT_264171</name>
</gene>
<evidence type="ECO:0008006" key="3">
    <source>
        <dbReference type="Google" id="ProtNLM"/>
    </source>
</evidence>
<accession>A0AAV4PAS0</accession>
<dbReference type="Proteomes" id="UP001054945">
    <property type="component" value="Unassembled WGS sequence"/>
</dbReference>